<proteinExistence type="predicted"/>
<dbReference type="Proteomes" id="UP000789920">
    <property type="component" value="Unassembled WGS sequence"/>
</dbReference>
<evidence type="ECO:0000313" key="1">
    <source>
        <dbReference type="EMBL" id="CAG8697314.1"/>
    </source>
</evidence>
<accession>A0ACA9P9T9</accession>
<keyword evidence="2" id="KW-1185">Reference proteome</keyword>
<sequence>MLISLIRLNIANQEEKNKLITELEKLRVHLRRGFEEEIIMNQDGTTIYVDTINHCLLYAFGECYEQHTNRCVACDRLFEFIQYLMTNLKEHYSTIEECHEGEKIQTAIADLEGTSVANIEPIRNNHNVKTIAGITQLFYFEWPINGDYTRYIRARCLPHTGSWSQFSPFEISKLTTIPVNKPTPNITPHSIPKNLWNFSLSRKQEQCNNPIYSLLDVEEVFELKRGWALKSNQKYGKRGAGKRMTSTVKSYLEGYFLAGNVNKTDRMTAKDMVEQLQILAEEGEILVEDIPEVTKVAKWIPRYAASLKRHTAETAIEESNTTGDLNNSNQGTRKPNSEKGKKVVCYDNNGETVVKRQKRARF</sequence>
<dbReference type="EMBL" id="CAJVQC010018940">
    <property type="protein sequence ID" value="CAG8697314.1"/>
    <property type="molecule type" value="Genomic_DNA"/>
</dbReference>
<organism evidence="1 2">
    <name type="scientific">Racocetra persica</name>
    <dbReference type="NCBI Taxonomy" id="160502"/>
    <lineage>
        <taxon>Eukaryota</taxon>
        <taxon>Fungi</taxon>
        <taxon>Fungi incertae sedis</taxon>
        <taxon>Mucoromycota</taxon>
        <taxon>Glomeromycotina</taxon>
        <taxon>Glomeromycetes</taxon>
        <taxon>Diversisporales</taxon>
        <taxon>Gigasporaceae</taxon>
        <taxon>Racocetra</taxon>
    </lineage>
</organism>
<comment type="caution">
    <text evidence="1">The sequence shown here is derived from an EMBL/GenBank/DDBJ whole genome shotgun (WGS) entry which is preliminary data.</text>
</comment>
<protein>
    <submittedName>
        <fullName evidence="1">3712_t:CDS:1</fullName>
    </submittedName>
</protein>
<evidence type="ECO:0000313" key="2">
    <source>
        <dbReference type="Proteomes" id="UP000789920"/>
    </source>
</evidence>
<name>A0ACA9P9T9_9GLOM</name>
<reference evidence="1" key="1">
    <citation type="submission" date="2021-06" db="EMBL/GenBank/DDBJ databases">
        <authorList>
            <person name="Kallberg Y."/>
            <person name="Tangrot J."/>
            <person name="Rosling A."/>
        </authorList>
    </citation>
    <scope>NUCLEOTIDE SEQUENCE</scope>
    <source>
        <strain evidence="1">MA461A</strain>
    </source>
</reference>
<gene>
    <name evidence="1" type="ORF">RPERSI_LOCUS9849</name>
</gene>